<name>A0AA38UY98_9AGAR</name>
<feature type="compositionally biased region" description="Low complexity" evidence="1">
    <location>
        <begin position="1"/>
        <end position="37"/>
    </location>
</feature>
<accession>A0AA38UY98</accession>
<comment type="caution">
    <text evidence="2">The sequence shown here is derived from an EMBL/GenBank/DDBJ whole genome shotgun (WGS) entry which is preliminary data.</text>
</comment>
<dbReference type="Proteomes" id="UP001163850">
    <property type="component" value="Unassembled WGS sequence"/>
</dbReference>
<proteinExistence type="predicted"/>
<protein>
    <submittedName>
        <fullName evidence="2">Uncharacterized protein</fullName>
    </submittedName>
</protein>
<organism evidence="2 3">
    <name type="scientific">Lentinula detonsa</name>
    <dbReference type="NCBI Taxonomy" id="2804962"/>
    <lineage>
        <taxon>Eukaryota</taxon>
        <taxon>Fungi</taxon>
        <taxon>Dikarya</taxon>
        <taxon>Basidiomycota</taxon>
        <taxon>Agaricomycotina</taxon>
        <taxon>Agaricomycetes</taxon>
        <taxon>Agaricomycetidae</taxon>
        <taxon>Agaricales</taxon>
        <taxon>Marasmiineae</taxon>
        <taxon>Omphalotaceae</taxon>
        <taxon>Lentinula</taxon>
    </lineage>
</organism>
<sequence>MRALSPSTTSSSDDSLDSSTSAISTSTNSSSSSSSSLTRERRGMTRYAFPEFAPASSRLKRTPKYAPEHVLTVRARNANIPILLRDQKKKTNHAAVGRRGPISDDDSDYEQPHLQNQQRSKKQKVKSQEQLEAEERRMLERKAELADDPLLDASRMCPDKVWCLPCSKYIQIDSRRQFYGTLWYKHRGKRHGDVPLKRSDMDNVVNMDVDMSEASVNCTGKSSASRESESSVAFAVPVIDDAFATNILAEMYSKAKGLRLLSLAAAALA</sequence>
<evidence type="ECO:0000256" key="1">
    <source>
        <dbReference type="SAM" id="MobiDB-lite"/>
    </source>
</evidence>
<evidence type="ECO:0000313" key="3">
    <source>
        <dbReference type="Proteomes" id="UP001163850"/>
    </source>
</evidence>
<dbReference type="EMBL" id="MU801892">
    <property type="protein sequence ID" value="KAJ3990144.1"/>
    <property type="molecule type" value="Genomic_DNA"/>
</dbReference>
<reference evidence="2" key="1">
    <citation type="submission" date="2022-08" db="EMBL/GenBank/DDBJ databases">
        <authorList>
            <consortium name="DOE Joint Genome Institute"/>
            <person name="Min B."/>
            <person name="Riley R."/>
            <person name="Sierra-Patev S."/>
            <person name="Naranjo-Ortiz M."/>
            <person name="Looney B."/>
            <person name="Konkel Z."/>
            <person name="Slot J.C."/>
            <person name="Sakamoto Y."/>
            <person name="Steenwyk J.L."/>
            <person name="Rokas A."/>
            <person name="Carro J."/>
            <person name="Camarero S."/>
            <person name="Ferreira P."/>
            <person name="Molpeceres G."/>
            <person name="Ruiz-Duenas F.J."/>
            <person name="Serrano A."/>
            <person name="Henrissat B."/>
            <person name="Drula E."/>
            <person name="Hughes K.W."/>
            <person name="Mata J.L."/>
            <person name="Ishikawa N.K."/>
            <person name="Vargas-Isla R."/>
            <person name="Ushijima S."/>
            <person name="Smith C.A."/>
            <person name="Ahrendt S."/>
            <person name="Andreopoulos W."/>
            <person name="He G."/>
            <person name="Labutti K."/>
            <person name="Lipzen A."/>
            <person name="Ng V."/>
            <person name="Sandor L."/>
            <person name="Barry K."/>
            <person name="Martinez A.T."/>
            <person name="Xiao Y."/>
            <person name="Gibbons J.G."/>
            <person name="Terashima K."/>
            <person name="Hibbett D.S."/>
            <person name="Grigoriev I.V."/>
        </authorList>
    </citation>
    <scope>NUCLEOTIDE SEQUENCE</scope>
    <source>
        <strain evidence="2">TFB7829</strain>
    </source>
</reference>
<feature type="compositionally biased region" description="Basic and acidic residues" evidence="1">
    <location>
        <begin position="126"/>
        <end position="136"/>
    </location>
</feature>
<evidence type="ECO:0000313" key="2">
    <source>
        <dbReference type="EMBL" id="KAJ3990144.1"/>
    </source>
</evidence>
<gene>
    <name evidence="2" type="ORF">F5890DRAFT_1561174</name>
</gene>
<feature type="region of interest" description="Disordered" evidence="1">
    <location>
        <begin position="1"/>
        <end position="62"/>
    </location>
</feature>
<dbReference type="AlphaFoldDB" id="A0AA38UY98"/>
<feature type="region of interest" description="Disordered" evidence="1">
    <location>
        <begin position="84"/>
        <end position="136"/>
    </location>
</feature>